<sequence>MSFRPLPGDLASARTTPAFSFIVPNLCDDGHDAPCVTGVPGGLAQAGAFVSQWVPKIMAAPTYRDGGLIVVTFDEGSDAAACCGETSGSSPGHPNVPEPGKNGPGGGRIGAVLLSPLIRPGTSTVEYNHYSLLRTVEDIFGLPRLAAARFGQARSAGPRRARERAAEEAARASSRGRSEWPRRRRRWRPARSARAGQ</sequence>
<dbReference type="EMBL" id="RPFW01000005">
    <property type="protein sequence ID" value="TVZ02260.1"/>
    <property type="molecule type" value="Genomic_DNA"/>
</dbReference>
<evidence type="ECO:0000256" key="3">
    <source>
        <dbReference type="SAM" id="MobiDB-lite"/>
    </source>
</evidence>
<dbReference type="PANTHER" id="PTHR31956:SF8">
    <property type="entry name" value="ACID PHOSPHATASE PHOA (AFU_ORTHOLOGUE AFUA_1G03570)"/>
    <property type="match status" value="1"/>
</dbReference>
<gene>
    <name evidence="4" type="ORF">EAS64_25910</name>
</gene>
<organism evidence="4 5">
    <name type="scientific">Trebonia kvetii</name>
    <dbReference type="NCBI Taxonomy" id="2480626"/>
    <lineage>
        <taxon>Bacteria</taxon>
        <taxon>Bacillati</taxon>
        <taxon>Actinomycetota</taxon>
        <taxon>Actinomycetes</taxon>
        <taxon>Streptosporangiales</taxon>
        <taxon>Treboniaceae</taxon>
        <taxon>Trebonia</taxon>
    </lineage>
</organism>
<dbReference type="GO" id="GO:0009395">
    <property type="term" value="P:phospholipid catabolic process"/>
    <property type="evidence" value="ECO:0007669"/>
    <property type="project" value="TreeGrafter"/>
</dbReference>
<feature type="compositionally biased region" description="Basic and acidic residues" evidence="3">
    <location>
        <begin position="163"/>
        <end position="181"/>
    </location>
</feature>
<keyword evidence="1" id="KW-0378">Hydrolase</keyword>
<evidence type="ECO:0000256" key="1">
    <source>
        <dbReference type="ARBA" id="ARBA00022801"/>
    </source>
</evidence>
<feature type="compositionally biased region" description="Basic residues" evidence="3">
    <location>
        <begin position="182"/>
        <end position="191"/>
    </location>
</feature>
<dbReference type="AlphaFoldDB" id="A0A6P2BTF6"/>
<evidence type="ECO:0008006" key="6">
    <source>
        <dbReference type="Google" id="ProtNLM"/>
    </source>
</evidence>
<keyword evidence="2" id="KW-0843">Virulence</keyword>
<keyword evidence="5" id="KW-1185">Reference proteome</keyword>
<dbReference type="Proteomes" id="UP000460272">
    <property type="component" value="Unassembled WGS sequence"/>
</dbReference>
<name>A0A6P2BTF6_9ACTN</name>
<feature type="region of interest" description="Disordered" evidence="3">
    <location>
        <begin position="151"/>
        <end position="197"/>
    </location>
</feature>
<evidence type="ECO:0000313" key="5">
    <source>
        <dbReference type="Proteomes" id="UP000460272"/>
    </source>
</evidence>
<feature type="region of interest" description="Disordered" evidence="3">
    <location>
        <begin position="83"/>
        <end position="106"/>
    </location>
</feature>
<evidence type="ECO:0000313" key="4">
    <source>
        <dbReference type="EMBL" id="TVZ02260.1"/>
    </source>
</evidence>
<dbReference type="RefSeq" id="WP_145857095.1">
    <property type="nucleotide sequence ID" value="NZ_RPFW01000005.1"/>
</dbReference>
<dbReference type="PANTHER" id="PTHR31956">
    <property type="entry name" value="NON-SPECIFIC PHOSPHOLIPASE C4-RELATED"/>
    <property type="match status" value="1"/>
</dbReference>
<dbReference type="GO" id="GO:0016788">
    <property type="term" value="F:hydrolase activity, acting on ester bonds"/>
    <property type="evidence" value="ECO:0007669"/>
    <property type="project" value="InterPro"/>
</dbReference>
<reference evidence="4 5" key="1">
    <citation type="submission" date="2018-11" db="EMBL/GenBank/DDBJ databases">
        <title>Trebonia kvetii gen.nov., sp.nov., a novel acidophilic actinobacterium, and proposal of the new actinobacterial family Treboniaceae fam. nov.</title>
        <authorList>
            <person name="Rapoport D."/>
            <person name="Sagova-Mareckova M."/>
            <person name="Sedlacek I."/>
            <person name="Provaznik J."/>
            <person name="Kralova S."/>
            <person name="Pavlinic D."/>
            <person name="Benes V."/>
            <person name="Kopecky J."/>
        </authorList>
    </citation>
    <scope>NUCLEOTIDE SEQUENCE [LARGE SCALE GENOMIC DNA]</scope>
    <source>
        <strain evidence="4 5">15Tr583</strain>
    </source>
</reference>
<dbReference type="InterPro" id="IPR017850">
    <property type="entry name" value="Alkaline_phosphatase_core_sf"/>
</dbReference>
<dbReference type="OrthoDB" id="345880at2"/>
<dbReference type="Gene3D" id="3.40.720.10">
    <property type="entry name" value="Alkaline Phosphatase, subunit A"/>
    <property type="match status" value="1"/>
</dbReference>
<proteinExistence type="predicted"/>
<accession>A0A6P2BTF6</accession>
<dbReference type="Pfam" id="PF04185">
    <property type="entry name" value="Phosphoesterase"/>
    <property type="match status" value="1"/>
</dbReference>
<comment type="caution">
    <text evidence="4">The sequence shown here is derived from an EMBL/GenBank/DDBJ whole genome shotgun (WGS) entry which is preliminary data.</text>
</comment>
<protein>
    <recommendedName>
        <fullName evidence="6">Phosphoesterase</fullName>
    </recommendedName>
</protein>
<dbReference type="InterPro" id="IPR007312">
    <property type="entry name" value="Phosphoesterase"/>
</dbReference>
<evidence type="ECO:0000256" key="2">
    <source>
        <dbReference type="ARBA" id="ARBA00023026"/>
    </source>
</evidence>